<reference evidence="1 2" key="1">
    <citation type="submission" date="2024-05" db="EMBL/GenBank/DDBJ databases">
        <authorList>
            <person name="Haq I."/>
            <person name="Ullah Z."/>
            <person name="Ahmad R."/>
            <person name="Li M."/>
            <person name="Tong Y."/>
        </authorList>
    </citation>
    <scope>NUCLEOTIDE SEQUENCE [LARGE SCALE GENOMIC DNA]</scope>
    <source>
        <strain evidence="1 2">16A2E</strain>
    </source>
</reference>
<dbReference type="RefSeq" id="WP_345823285.1">
    <property type="nucleotide sequence ID" value="NZ_JBDIML010000001.1"/>
</dbReference>
<dbReference type="Proteomes" id="UP001444625">
    <property type="component" value="Unassembled WGS sequence"/>
</dbReference>
<evidence type="ECO:0000313" key="2">
    <source>
        <dbReference type="Proteomes" id="UP001444625"/>
    </source>
</evidence>
<organism evidence="1 2">
    <name type="scientific">Ornithinibacillus xuwenensis</name>
    <dbReference type="NCBI Taxonomy" id="3144668"/>
    <lineage>
        <taxon>Bacteria</taxon>
        <taxon>Bacillati</taxon>
        <taxon>Bacillota</taxon>
        <taxon>Bacilli</taxon>
        <taxon>Bacillales</taxon>
        <taxon>Bacillaceae</taxon>
        <taxon>Ornithinibacillus</taxon>
    </lineage>
</organism>
<proteinExistence type="predicted"/>
<accession>A0ABU9XE36</accession>
<sequence>MNTLKSIDQCLRDSEVKARKNYLIGQLRKMGIEKAKDGRSLGDLSLYSLEWMYVEEINKAAKAYGETV</sequence>
<name>A0ABU9XE36_9BACI</name>
<dbReference type="Pfam" id="PF13076">
    <property type="entry name" value="Fur_reg_FbpA"/>
    <property type="match status" value="1"/>
</dbReference>
<dbReference type="InterPro" id="IPR025072">
    <property type="entry name" value="Fur_reg_FbpA"/>
</dbReference>
<comment type="caution">
    <text evidence="1">The sequence shown here is derived from an EMBL/GenBank/DDBJ whole genome shotgun (WGS) entry which is preliminary data.</text>
</comment>
<dbReference type="EMBL" id="JBDIML010000001">
    <property type="protein sequence ID" value="MEN2765813.1"/>
    <property type="molecule type" value="Genomic_DNA"/>
</dbReference>
<keyword evidence="2" id="KW-1185">Reference proteome</keyword>
<gene>
    <name evidence="1" type="ORF">ABC228_01315</name>
</gene>
<protein>
    <submittedName>
        <fullName evidence="1">Fur-regulated basic protein FbpA</fullName>
    </submittedName>
</protein>
<evidence type="ECO:0000313" key="1">
    <source>
        <dbReference type="EMBL" id="MEN2765813.1"/>
    </source>
</evidence>